<dbReference type="PANTHER" id="PTHR10996:SF178">
    <property type="entry name" value="2-HYDROXYACID DEHYDROGENASE YGL185C-RELATED"/>
    <property type="match status" value="1"/>
</dbReference>
<dbReference type="Proteomes" id="UP000601435">
    <property type="component" value="Unassembled WGS sequence"/>
</dbReference>
<dbReference type="GO" id="GO:0006629">
    <property type="term" value="P:lipid metabolic process"/>
    <property type="evidence" value="ECO:0007669"/>
    <property type="project" value="InterPro"/>
</dbReference>
<sequence length="1078" mass="117846">PLTAVVDPSIVSSLALRLPASEWRLIPLDTATEEELESAEVLCPPFSLARNASAFSSLLQKVSSGKLLQWMAAGTDLINMSAVPSHFAICDVHQGGVAIPEYVLAGILQWNVRMMDLDSAFRRCTWMLGQAVDTVSPSTSSEVYNQTVGIVGFGTIGRGVGQRAAAFGMRVIAVDEYIPSPVPSYVSWIGHDDQLPKLMAEADFVVVAELSYMKQDGVLINVARGPIVDENALWRTLQGEQIGGAILDVWWHDFSWYQNGSPAPSLLLAPHAAFRAHFPGGRPRSSPGFGCKGAVAVWLGSCMPLWRRSRRQCMGHREQTMTLLAHSNKQVKNLTLHLLHERMPGESLLQRRNTTLCKLLALVVNLRPLPLLSLQRQSQNLALKLLCELPATGLAEHRQLIASCHDKHSNTWLHVAAAEGHLQACEILVDSVGLPLHARNDDGLQPLALAKSYEVDQFVRSRMHFRETRFGHGNAFAEMMQDERLVSEVVWYTIPLPGLAGKLGGLHSFLEVTVGGGVKTKRYVLEKAGSVPLEAHQEHGVFIGSDDLGTNLLRANGVDMHSRKLSLTSGSLKPGLKMKDLHEQAHKTGRYDLASSNCHHAAQLVFNHCCAREADREATTPNELMAVVAAGLSALQLHLFNSRSFGSETSGSEFASVESEVPSSALRAAPRGFTKAFDVSSDPLAFVAAALSHAVYDEDPASILKPREAAAGAVIHNELEKPVDVQDSPLGTSKRIEAGDKCTVDHIIGGPEKALVNIIQDGFVKTPLAENQPIWMGRDYELTRDFRGEVIVQEVAMPRVEVLHTVHAGNGVSPVEWLLARSGDAIYLCFRGTDDVQDAAIDFSVLPDFHRFKEYGIGVHGGIAHALEQEGDRLCHVVSDVLQALQEHRRAGERLVLCGHSLGGAYAQVMAVHLLTRKVEVTALRTFGTPHVFIPGSRETSPLWRQLCSISQHWVRDWDPVPRLPLCKTWLTEVLPKLKLELGGIRVGVAETLLRDIQQNYKGAKVPLLEGFDVAGEVVLVSKAPISAHIAREGGAPQKELLSEKPPEASMTFNKLNAYHDMEEYLQIARLLTGPEAA</sequence>
<dbReference type="Gene3D" id="3.40.50.1820">
    <property type="entry name" value="alpha/beta hydrolase"/>
    <property type="match status" value="1"/>
</dbReference>
<dbReference type="GO" id="GO:0030267">
    <property type="term" value="F:glyoxylate reductase (NADPH) activity"/>
    <property type="evidence" value="ECO:0007669"/>
    <property type="project" value="TreeGrafter"/>
</dbReference>
<dbReference type="GO" id="GO:0051287">
    <property type="term" value="F:NAD binding"/>
    <property type="evidence" value="ECO:0007669"/>
    <property type="project" value="InterPro"/>
</dbReference>
<dbReference type="InterPro" id="IPR029753">
    <property type="entry name" value="D-isomer_DH_CS"/>
</dbReference>
<keyword evidence="6" id="KW-1185">Reference proteome</keyword>
<protein>
    <submittedName>
        <fullName evidence="5">SerA protein</fullName>
    </submittedName>
</protein>
<keyword evidence="1" id="KW-0560">Oxidoreductase</keyword>
<accession>A0A812M9F4</accession>
<feature type="domain" description="D-isomer specific 2-hydroxyacid dehydrogenase NAD-binding" evidence="4">
    <location>
        <begin position="106"/>
        <end position="273"/>
    </location>
</feature>
<dbReference type="InterPro" id="IPR029058">
    <property type="entry name" value="AB_hydrolase_fold"/>
</dbReference>
<keyword evidence="2" id="KW-0520">NAD</keyword>
<reference evidence="5" key="1">
    <citation type="submission" date="2021-02" db="EMBL/GenBank/DDBJ databases">
        <authorList>
            <person name="Dougan E. K."/>
            <person name="Rhodes N."/>
            <person name="Thang M."/>
            <person name="Chan C."/>
        </authorList>
    </citation>
    <scope>NUCLEOTIDE SEQUENCE</scope>
</reference>
<evidence type="ECO:0000313" key="6">
    <source>
        <dbReference type="Proteomes" id="UP000601435"/>
    </source>
</evidence>
<dbReference type="OrthoDB" id="424059at2759"/>
<dbReference type="Gene3D" id="1.25.40.20">
    <property type="entry name" value="Ankyrin repeat-containing domain"/>
    <property type="match status" value="1"/>
</dbReference>
<dbReference type="SUPFAM" id="SSF51735">
    <property type="entry name" value="NAD(P)-binding Rossmann-fold domains"/>
    <property type="match status" value="1"/>
</dbReference>
<dbReference type="EMBL" id="CAJNJA010010154">
    <property type="protein sequence ID" value="CAE7254356.1"/>
    <property type="molecule type" value="Genomic_DNA"/>
</dbReference>
<dbReference type="Pfam" id="PF01764">
    <property type="entry name" value="Lipase_3"/>
    <property type="match status" value="1"/>
</dbReference>
<dbReference type="SUPFAM" id="SSF48403">
    <property type="entry name" value="Ankyrin repeat"/>
    <property type="match status" value="1"/>
</dbReference>
<dbReference type="GO" id="GO:0005829">
    <property type="term" value="C:cytosol"/>
    <property type="evidence" value="ECO:0007669"/>
    <property type="project" value="TreeGrafter"/>
</dbReference>
<proteinExistence type="predicted"/>
<evidence type="ECO:0000313" key="5">
    <source>
        <dbReference type="EMBL" id="CAE7254356.1"/>
    </source>
</evidence>
<dbReference type="InterPro" id="IPR006140">
    <property type="entry name" value="D-isomer_DH_NAD-bd"/>
</dbReference>
<evidence type="ECO:0000259" key="3">
    <source>
        <dbReference type="Pfam" id="PF01764"/>
    </source>
</evidence>
<evidence type="ECO:0000259" key="4">
    <source>
        <dbReference type="Pfam" id="PF02826"/>
    </source>
</evidence>
<dbReference type="GO" id="GO:0016618">
    <property type="term" value="F:hydroxypyruvate reductase [NAD(P)H] activity"/>
    <property type="evidence" value="ECO:0007669"/>
    <property type="project" value="TreeGrafter"/>
</dbReference>
<dbReference type="PROSITE" id="PS00671">
    <property type="entry name" value="D_2_HYDROXYACID_DH_3"/>
    <property type="match status" value="1"/>
</dbReference>
<dbReference type="InterPro" id="IPR036291">
    <property type="entry name" value="NAD(P)-bd_dom_sf"/>
</dbReference>
<comment type="caution">
    <text evidence="5">The sequence shown here is derived from an EMBL/GenBank/DDBJ whole genome shotgun (WGS) entry which is preliminary data.</text>
</comment>
<dbReference type="InterPro" id="IPR002921">
    <property type="entry name" value="Fungal_lipase-type"/>
</dbReference>
<dbReference type="Gene3D" id="3.40.50.720">
    <property type="entry name" value="NAD(P)-binding Rossmann-like Domain"/>
    <property type="match status" value="2"/>
</dbReference>
<dbReference type="InterPro" id="IPR050223">
    <property type="entry name" value="D-isomer_2-hydroxyacid_DH"/>
</dbReference>
<gene>
    <name evidence="5" type="primary">serA</name>
    <name evidence="5" type="ORF">SNEC2469_LOCUS5464</name>
</gene>
<dbReference type="AlphaFoldDB" id="A0A812M9F4"/>
<feature type="non-terminal residue" evidence="5">
    <location>
        <position position="1"/>
    </location>
</feature>
<dbReference type="Pfam" id="PF02826">
    <property type="entry name" value="2-Hacid_dh_C"/>
    <property type="match status" value="1"/>
</dbReference>
<organism evidence="5 6">
    <name type="scientific">Symbiodinium necroappetens</name>
    <dbReference type="NCBI Taxonomy" id="1628268"/>
    <lineage>
        <taxon>Eukaryota</taxon>
        <taxon>Sar</taxon>
        <taxon>Alveolata</taxon>
        <taxon>Dinophyceae</taxon>
        <taxon>Suessiales</taxon>
        <taxon>Symbiodiniaceae</taxon>
        <taxon>Symbiodinium</taxon>
    </lineage>
</organism>
<feature type="domain" description="Fungal lipase-type" evidence="3">
    <location>
        <begin position="828"/>
        <end position="968"/>
    </location>
</feature>
<dbReference type="PANTHER" id="PTHR10996">
    <property type="entry name" value="2-HYDROXYACID DEHYDROGENASE-RELATED"/>
    <property type="match status" value="1"/>
</dbReference>
<dbReference type="InterPro" id="IPR036770">
    <property type="entry name" value="Ankyrin_rpt-contain_sf"/>
</dbReference>
<name>A0A812M9F4_9DINO</name>
<evidence type="ECO:0000256" key="2">
    <source>
        <dbReference type="ARBA" id="ARBA00023027"/>
    </source>
</evidence>
<dbReference type="SUPFAM" id="SSF53474">
    <property type="entry name" value="alpha/beta-Hydrolases"/>
    <property type="match status" value="1"/>
</dbReference>
<evidence type="ECO:0000256" key="1">
    <source>
        <dbReference type="ARBA" id="ARBA00023002"/>
    </source>
</evidence>